<feature type="chain" id="PRO_5045195665" description="DUF4402 domain-containing protein" evidence="1">
    <location>
        <begin position="23"/>
        <end position="173"/>
    </location>
</feature>
<dbReference type="EMBL" id="BAABBR010000001">
    <property type="protein sequence ID" value="GAA4031620.1"/>
    <property type="molecule type" value="Genomic_DNA"/>
</dbReference>
<comment type="caution">
    <text evidence="2">The sequence shown here is derived from an EMBL/GenBank/DDBJ whole genome shotgun (WGS) entry which is preliminary data.</text>
</comment>
<evidence type="ECO:0000313" key="3">
    <source>
        <dbReference type="Proteomes" id="UP001424459"/>
    </source>
</evidence>
<accession>A0ABP7TUW1</accession>
<reference evidence="3" key="1">
    <citation type="journal article" date="2019" name="Int. J. Syst. Evol. Microbiol.">
        <title>The Global Catalogue of Microorganisms (GCM) 10K type strain sequencing project: providing services to taxonomists for standard genome sequencing and annotation.</title>
        <authorList>
            <consortium name="The Broad Institute Genomics Platform"/>
            <consortium name="The Broad Institute Genome Sequencing Center for Infectious Disease"/>
            <person name="Wu L."/>
            <person name="Ma J."/>
        </authorList>
    </citation>
    <scope>NUCLEOTIDE SEQUENCE [LARGE SCALE GENOMIC DNA]</scope>
    <source>
        <strain evidence="3">JCM 17564</strain>
    </source>
</reference>
<sequence length="173" mass="16793">MKKILVAAAAMAAFAAAAPAAAQNAPVSALTKATANARLIKPLTLTALRDLNFGTIVMGNLTGNDTVSISGAGVVSCGASGNLTCAGTPTSAGYRITGTQGQVVVVSSAAPSFPLTGSNGGTLSFVPSFPATVTLGAVGSAANDFSVGGSVVIGATTPDGVYKGDIDIQVAYQ</sequence>
<dbReference type="Proteomes" id="UP001424459">
    <property type="component" value="Unassembled WGS sequence"/>
</dbReference>
<protein>
    <recommendedName>
        <fullName evidence="4">DUF4402 domain-containing protein</fullName>
    </recommendedName>
</protein>
<dbReference type="RefSeq" id="WP_344695830.1">
    <property type="nucleotide sequence ID" value="NZ_BAABBR010000001.1"/>
</dbReference>
<gene>
    <name evidence="2" type="ORF">GCM10022281_08970</name>
</gene>
<keyword evidence="3" id="KW-1185">Reference proteome</keyword>
<organism evidence="2 3">
    <name type="scientific">Sphingomonas rosea</name>
    <dbReference type="NCBI Taxonomy" id="335605"/>
    <lineage>
        <taxon>Bacteria</taxon>
        <taxon>Pseudomonadati</taxon>
        <taxon>Pseudomonadota</taxon>
        <taxon>Alphaproteobacteria</taxon>
        <taxon>Sphingomonadales</taxon>
        <taxon>Sphingomonadaceae</taxon>
        <taxon>Sphingomonas</taxon>
    </lineage>
</organism>
<keyword evidence="1" id="KW-0732">Signal</keyword>
<evidence type="ECO:0000256" key="1">
    <source>
        <dbReference type="SAM" id="SignalP"/>
    </source>
</evidence>
<evidence type="ECO:0000313" key="2">
    <source>
        <dbReference type="EMBL" id="GAA4031620.1"/>
    </source>
</evidence>
<dbReference type="InterPro" id="IPR025514">
    <property type="entry name" value="DUF4402"/>
</dbReference>
<proteinExistence type="predicted"/>
<name>A0ABP7TUW1_9SPHN</name>
<feature type="signal peptide" evidence="1">
    <location>
        <begin position="1"/>
        <end position="22"/>
    </location>
</feature>
<evidence type="ECO:0008006" key="4">
    <source>
        <dbReference type="Google" id="ProtNLM"/>
    </source>
</evidence>
<dbReference type="Pfam" id="PF14352">
    <property type="entry name" value="DUF4402"/>
    <property type="match status" value="1"/>
</dbReference>